<dbReference type="PANTHER" id="PTHR43581">
    <property type="entry name" value="ATP/GTP PHOSPHATASE"/>
    <property type="match status" value="1"/>
</dbReference>
<dbReference type="GO" id="GO:0016887">
    <property type="term" value="F:ATP hydrolysis activity"/>
    <property type="evidence" value="ECO:0007669"/>
    <property type="project" value="InterPro"/>
</dbReference>
<dbReference type="RefSeq" id="WP_165009262.1">
    <property type="nucleotide sequence ID" value="NZ_CP064954.1"/>
</dbReference>
<sequence>MVAWRIGSLELRNFRNYESLELDFEDRLTVLTGKNGAGKTSILDALKVILSIPVGVFEHKSFNLSREDARIAPQLGNNERVSQAEPHYPVSVGARLIAGEKTFDLTRTLEARGRTKGPNSEFRKFCEDLKNELQEVGSTTEAPILAAYGVERLVKEIPKKSAVPTSRLAAYENVLDPRSDLNQLSAYIEYLDEQRLDALSAGEDPDEDANIRQLKSIFDSCNEVLKPTGWGNARWDRKVKSVVLTHEDYGTLPLSFLATGTKICAGLALDIATRMGRLNPHLSGEELRKQTPGIVLIDEVDMHLHPEWQRKIIDSLLSTFPAVQFIVSTHSPLVISSAPTGSIRILDNNTVRTPEFSQGLKVEKVINEIQGADPNPDTPNRELLSRYMEMVHAGDGRTDEARKLRERLENELGGIDLVPELADADAYLFFDEID</sequence>
<feature type="domain" description="ATPase AAA-type core" evidence="1">
    <location>
        <begin position="28"/>
        <end position="336"/>
    </location>
</feature>
<dbReference type="EMBL" id="CP064954">
    <property type="protein sequence ID" value="QPK79188.1"/>
    <property type="molecule type" value="Genomic_DNA"/>
</dbReference>
<dbReference type="Proteomes" id="UP000594681">
    <property type="component" value="Chromosome"/>
</dbReference>
<organism evidence="2 3">
    <name type="scientific">Corynebacterium lizhenjunii</name>
    <dbReference type="NCBI Taxonomy" id="2709394"/>
    <lineage>
        <taxon>Bacteria</taxon>
        <taxon>Bacillati</taxon>
        <taxon>Actinomycetota</taxon>
        <taxon>Actinomycetes</taxon>
        <taxon>Mycobacteriales</taxon>
        <taxon>Corynebacteriaceae</taxon>
        <taxon>Corynebacterium</taxon>
    </lineage>
</organism>
<gene>
    <name evidence="2" type="ORF">G7Y31_00140</name>
</gene>
<keyword evidence="3" id="KW-1185">Reference proteome</keyword>
<dbReference type="InterPro" id="IPR051396">
    <property type="entry name" value="Bact_Antivir_Def_Nuclease"/>
</dbReference>
<dbReference type="AlphaFoldDB" id="A0A7T0KG90"/>
<name>A0A7T0KG90_9CORY</name>
<evidence type="ECO:0000313" key="3">
    <source>
        <dbReference type="Proteomes" id="UP000594681"/>
    </source>
</evidence>
<protein>
    <submittedName>
        <fullName evidence="2">AAA family ATPase</fullName>
    </submittedName>
</protein>
<evidence type="ECO:0000259" key="1">
    <source>
        <dbReference type="Pfam" id="PF13304"/>
    </source>
</evidence>
<dbReference type="InterPro" id="IPR003959">
    <property type="entry name" value="ATPase_AAA_core"/>
</dbReference>
<dbReference type="KEGG" id="cliz:G7Y31_00140"/>
<proteinExistence type="predicted"/>
<dbReference type="Pfam" id="PF13304">
    <property type="entry name" value="AAA_21"/>
    <property type="match status" value="1"/>
</dbReference>
<dbReference type="SUPFAM" id="SSF52540">
    <property type="entry name" value="P-loop containing nucleoside triphosphate hydrolases"/>
    <property type="match status" value="1"/>
</dbReference>
<dbReference type="GO" id="GO:0005524">
    <property type="term" value="F:ATP binding"/>
    <property type="evidence" value="ECO:0007669"/>
    <property type="project" value="InterPro"/>
</dbReference>
<dbReference type="Gene3D" id="3.40.50.300">
    <property type="entry name" value="P-loop containing nucleotide triphosphate hydrolases"/>
    <property type="match status" value="1"/>
</dbReference>
<evidence type="ECO:0000313" key="2">
    <source>
        <dbReference type="EMBL" id="QPK79188.1"/>
    </source>
</evidence>
<dbReference type="PANTHER" id="PTHR43581:SF2">
    <property type="entry name" value="EXCINUCLEASE ATPASE SUBUNIT"/>
    <property type="match status" value="1"/>
</dbReference>
<accession>A0A7T0KG90</accession>
<reference evidence="2 3" key="1">
    <citation type="submission" date="2020-11" db="EMBL/GenBank/DDBJ databases">
        <title>Corynebacterium sp. ZJ-599.</title>
        <authorList>
            <person name="Zhou J."/>
        </authorList>
    </citation>
    <scope>NUCLEOTIDE SEQUENCE [LARGE SCALE GENOMIC DNA]</scope>
    <source>
        <strain evidence="2 3">ZJ-599</strain>
    </source>
</reference>
<dbReference type="InterPro" id="IPR027417">
    <property type="entry name" value="P-loop_NTPase"/>
</dbReference>